<dbReference type="GO" id="GO:0008270">
    <property type="term" value="F:zinc ion binding"/>
    <property type="evidence" value="ECO:0007669"/>
    <property type="project" value="InterPro"/>
</dbReference>
<dbReference type="PANTHER" id="PTHR47926">
    <property type="entry name" value="PENTATRICOPEPTIDE REPEAT-CONTAINING PROTEIN"/>
    <property type="match status" value="1"/>
</dbReference>
<evidence type="ECO:0000313" key="6">
    <source>
        <dbReference type="RefSeq" id="XP_011070868.1"/>
    </source>
</evidence>
<dbReference type="InterPro" id="IPR046848">
    <property type="entry name" value="E_motif"/>
</dbReference>
<dbReference type="Proteomes" id="UP000504604">
    <property type="component" value="Linkage group LG1"/>
</dbReference>
<protein>
    <submittedName>
        <fullName evidence="6">Pentatricopeptide repeat-containing protein At4g21065-like</fullName>
    </submittedName>
</protein>
<dbReference type="KEGG" id="sind:105156410"/>
<evidence type="ECO:0000256" key="2">
    <source>
        <dbReference type="ARBA" id="ARBA00022737"/>
    </source>
</evidence>
<dbReference type="FunFam" id="1.25.40.10:FF:000242">
    <property type="entry name" value="Pentatricopeptide repeat-containing protein"/>
    <property type="match status" value="1"/>
</dbReference>
<evidence type="ECO:0000259" key="4">
    <source>
        <dbReference type="Pfam" id="PF14432"/>
    </source>
</evidence>
<dbReference type="AlphaFoldDB" id="A0A6I9SLS9"/>
<dbReference type="NCBIfam" id="TIGR00756">
    <property type="entry name" value="PPR"/>
    <property type="match status" value="3"/>
</dbReference>
<organism evidence="5 6">
    <name type="scientific">Sesamum indicum</name>
    <name type="common">Oriental sesame</name>
    <name type="synonym">Sesamum orientale</name>
    <dbReference type="NCBI Taxonomy" id="4182"/>
    <lineage>
        <taxon>Eukaryota</taxon>
        <taxon>Viridiplantae</taxon>
        <taxon>Streptophyta</taxon>
        <taxon>Embryophyta</taxon>
        <taxon>Tracheophyta</taxon>
        <taxon>Spermatophyta</taxon>
        <taxon>Magnoliopsida</taxon>
        <taxon>eudicotyledons</taxon>
        <taxon>Gunneridae</taxon>
        <taxon>Pentapetalae</taxon>
        <taxon>asterids</taxon>
        <taxon>lamiids</taxon>
        <taxon>Lamiales</taxon>
        <taxon>Pedaliaceae</taxon>
        <taxon>Sesamum</taxon>
    </lineage>
</organism>
<dbReference type="InParanoid" id="A0A6I9SLS9"/>
<feature type="repeat" description="PPR" evidence="3">
    <location>
        <begin position="246"/>
        <end position="276"/>
    </location>
</feature>
<evidence type="ECO:0000256" key="3">
    <source>
        <dbReference type="PROSITE-ProRule" id="PRU00708"/>
    </source>
</evidence>
<dbReference type="FunFam" id="1.25.40.10:FF:000427">
    <property type="entry name" value="Pentatricopeptide repeat-containing protein chloroplastic"/>
    <property type="match status" value="1"/>
</dbReference>
<comment type="similarity">
    <text evidence="1">Belongs to the PPR family. PCMP-H subfamily.</text>
</comment>
<feature type="repeat" description="PPR" evidence="3">
    <location>
        <begin position="176"/>
        <end position="210"/>
    </location>
</feature>
<dbReference type="Pfam" id="PF20431">
    <property type="entry name" value="E_motif"/>
    <property type="match status" value="1"/>
</dbReference>
<sequence>MYKRAAEQNCLALLQLCNSLFKLTQIHAKILKLGLQNNPLVLTKFTSISSDLSAIHYACSFIFSPESDLHCYDTFLFNSVIKAYGETTHSKTTAICYYKEMLSHGVEPNNYTYPFVFKACAGIGDLNLGKMVHGSVLKLGFCGDTHVLNAMIHMYCSCESGIEVSEKLFDEMSKRNSVSWSTMMGGYVKWGMSSEAVRLFRRMQILGVKPDEISMVMLLSACADLGALELGRWVESYIEREKIEMRSELCNALIDMFAKCGDVNNALEVFRDMPESKRTVVSWTSVIFGMALHGRGVEAVSLFEEMKGAGVVPDDVAFIGLLTACSHSGLAAKGKQYFESMVNDYGIAPRIEHYGCMVDMLSRAGSVKEAIEFIDRMPVAPNPVIWRTLIAACHAHGELNLGERITKDLITNEPLQESNYVLLSSIYAKMSDWEKKTTVREAMGKKGIKKVPGSTMIELSDGIYEFVAGDKSHSEYAKINEMVDEMERNMRQAGYVATTSNVLLDIDEEDKEGALHTHSEKLAIAFALLKTPSGSPIRIVKNLRVCGDCHSATKLISLIYNREIVVRDRSRFHHFKDGLCSCRDFW</sequence>
<dbReference type="PANTHER" id="PTHR47926:SF501">
    <property type="entry name" value="DYW DOMAIN-CONTAINING PROTEIN"/>
    <property type="match status" value="1"/>
</dbReference>
<accession>A0A6I9SLS9</accession>
<keyword evidence="5" id="KW-1185">Reference proteome</keyword>
<dbReference type="GeneID" id="105156410"/>
<reference evidence="5" key="1">
    <citation type="submission" date="2024-10" db="UniProtKB">
        <authorList>
            <consortium name="RefSeq"/>
        </authorList>
    </citation>
    <scope>NUCLEOTIDE SEQUENCE [LARGE SCALE GENOMIC DNA]</scope>
    <source>
        <strain evidence="5">cv. Zhongzhi No. 13</strain>
    </source>
</reference>
<reference evidence="6" key="2">
    <citation type="submission" date="2025-08" db="UniProtKB">
        <authorList>
            <consortium name="RefSeq"/>
        </authorList>
    </citation>
    <scope>IDENTIFICATION</scope>
</reference>
<feature type="repeat" description="PPR" evidence="3">
    <location>
        <begin position="279"/>
        <end position="313"/>
    </location>
</feature>
<dbReference type="InterPro" id="IPR032867">
    <property type="entry name" value="DYW_dom"/>
</dbReference>
<evidence type="ECO:0000313" key="5">
    <source>
        <dbReference type="Proteomes" id="UP000504604"/>
    </source>
</evidence>
<feature type="domain" description="DYW" evidence="4">
    <location>
        <begin position="494"/>
        <end position="586"/>
    </location>
</feature>
<evidence type="ECO:0000256" key="1">
    <source>
        <dbReference type="ARBA" id="ARBA00006643"/>
    </source>
</evidence>
<name>A0A6I9SLS9_SESIN</name>
<dbReference type="InterPro" id="IPR002885">
    <property type="entry name" value="PPR_rpt"/>
</dbReference>
<dbReference type="InterPro" id="IPR011990">
    <property type="entry name" value="TPR-like_helical_dom_sf"/>
</dbReference>
<dbReference type="Gene3D" id="1.25.40.10">
    <property type="entry name" value="Tetratricopeptide repeat domain"/>
    <property type="match status" value="2"/>
</dbReference>
<dbReference type="Pfam" id="PF01535">
    <property type="entry name" value="PPR"/>
    <property type="match status" value="2"/>
</dbReference>
<dbReference type="Gramene" id="SIN_1021730.t">
    <property type="protein sequence ID" value="SIN_1021730.t.cds1"/>
    <property type="gene ID" value="SIN_1021730"/>
</dbReference>
<proteinExistence type="inferred from homology"/>
<feature type="repeat" description="PPR" evidence="3">
    <location>
        <begin position="73"/>
        <end position="108"/>
    </location>
</feature>
<dbReference type="GO" id="GO:0009451">
    <property type="term" value="P:RNA modification"/>
    <property type="evidence" value="ECO:0007669"/>
    <property type="project" value="InterPro"/>
</dbReference>
<dbReference type="InterPro" id="IPR046960">
    <property type="entry name" value="PPR_At4g14850-like_plant"/>
</dbReference>
<dbReference type="Pfam" id="PF14432">
    <property type="entry name" value="DYW_deaminase"/>
    <property type="match status" value="1"/>
</dbReference>
<dbReference type="PROSITE" id="PS51375">
    <property type="entry name" value="PPR"/>
    <property type="match status" value="4"/>
</dbReference>
<dbReference type="RefSeq" id="XP_011070868.1">
    <property type="nucleotide sequence ID" value="XM_011072566.2"/>
</dbReference>
<dbReference type="GO" id="GO:0003723">
    <property type="term" value="F:RNA binding"/>
    <property type="evidence" value="ECO:0007669"/>
    <property type="project" value="InterPro"/>
</dbReference>
<gene>
    <name evidence="6" type="primary">LOC105156410</name>
</gene>
<dbReference type="OrthoDB" id="185373at2759"/>
<dbReference type="Pfam" id="PF13041">
    <property type="entry name" value="PPR_2"/>
    <property type="match status" value="3"/>
</dbReference>
<keyword evidence="2" id="KW-0677">Repeat</keyword>